<keyword evidence="2" id="KW-1185">Reference proteome</keyword>
<sequence length="98" mass="11495">MDMLKKALLQYELIGFTGYVPKSMHNMELHIPLKYAKYLWGWPYKFVKRMESVNTRVVIVEGNAKLSEGFDTKESLTSIPNKYEGYVWTNRIDRTASQ</sequence>
<dbReference type="RefSeq" id="WP_151142881.1">
    <property type="nucleotide sequence ID" value="NZ_WAGX01000004.1"/>
</dbReference>
<organism evidence="1 2">
    <name type="scientific">Candidatus Galacturonatibacter soehngenii</name>
    <dbReference type="NCBI Taxonomy" id="2307010"/>
    <lineage>
        <taxon>Bacteria</taxon>
        <taxon>Bacillati</taxon>
        <taxon>Bacillota</taxon>
        <taxon>Clostridia</taxon>
        <taxon>Lachnospirales</taxon>
        <taxon>Lachnospiraceae</taxon>
        <taxon>Candidatus Galacturonatibacter</taxon>
    </lineage>
</organism>
<gene>
    <name evidence="1" type="ORF">F7O84_05735</name>
</gene>
<dbReference type="AlphaFoldDB" id="A0A7V7QMI3"/>
<name>A0A7V7QMI3_9FIRM</name>
<evidence type="ECO:0000313" key="2">
    <source>
        <dbReference type="Proteomes" id="UP000461768"/>
    </source>
</evidence>
<evidence type="ECO:0000313" key="1">
    <source>
        <dbReference type="EMBL" id="KAB1439884.1"/>
    </source>
</evidence>
<proteinExistence type="predicted"/>
<dbReference type="OrthoDB" id="384721at2"/>
<dbReference type="Proteomes" id="UP000461768">
    <property type="component" value="Unassembled WGS sequence"/>
</dbReference>
<protein>
    <submittedName>
        <fullName evidence="1">Uncharacterized protein</fullName>
    </submittedName>
</protein>
<dbReference type="EMBL" id="WAGX01000004">
    <property type="protein sequence ID" value="KAB1439884.1"/>
    <property type="molecule type" value="Genomic_DNA"/>
</dbReference>
<reference evidence="1 2" key="1">
    <citation type="submission" date="2019-09" db="EMBL/GenBank/DDBJ databases">
        <authorList>
            <person name="Valk L.C."/>
        </authorList>
    </citation>
    <scope>NUCLEOTIDE SEQUENCE [LARGE SCALE GENOMIC DNA]</scope>
    <source>
        <strain evidence="1">GalUA</strain>
    </source>
</reference>
<accession>A0A7V7QMI3</accession>
<comment type="caution">
    <text evidence="1">The sequence shown here is derived from an EMBL/GenBank/DDBJ whole genome shotgun (WGS) entry which is preliminary data.</text>
</comment>
<reference evidence="1 2" key="2">
    <citation type="submission" date="2020-02" db="EMBL/GenBank/DDBJ databases">
        <title>Candidatus Galacturonibacter soehngenii shows hetero-acetogenic catabolism of galacturonic acid but lacks a canonical carbon monoxide dehydrogenase/acetyl-CoA synthase complex.</title>
        <authorList>
            <person name="Diender M."/>
            <person name="Stouten G.R."/>
            <person name="Petersen J.F."/>
            <person name="Nielsen P.H."/>
            <person name="Dueholm M.S."/>
            <person name="Pronk J.T."/>
            <person name="Van Loosdrecht M.C.M."/>
        </authorList>
    </citation>
    <scope>NUCLEOTIDE SEQUENCE [LARGE SCALE GENOMIC DNA]</scope>
    <source>
        <strain evidence="1">GalUA</strain>
    </source>
</reference>